<dbReference type="AlphaFoldDB" id="A0A1R1YKU3"/>
<feature type="region of interest" description="Disordered" evidence="1">
    <location>
        <begin position="30"/>
        <end position="50"/>
    </location>
</feature>
<evidence type="ECO:0000313" key="2">
    <source>
        <dbReference type="EMBL" id="OMJ27522.1"/>
    </source>
</evidence>
<reference evidence="3" key="1">
    <citation type="submission" date="2017-01" db="EMBL/GenBank/DDBJ databases">
        <authorList>
            <person name="Wang Y."/>
            <person name="White M."/>
            <person name="Kvist S."/>
            <person name="Moncalvo J.-M."/>
        </authorList>
    </citation>
    <scope>NUCLEOTIDE SEQUENCE [LARGE SCALE GENOMIC DNA]</scope>
    <source>
        <strain evidence="3">ID-206-W2</strain>
    </source>
</reference>
<protein>
    <submittedName>
        <fullName evidence="2">Uncharacterized protein</fullName>
    </submittedName>
</protein>
<evidence type="ECO:0000313" key="3">
    <source>
        <dbReference type="Proteomes" id="UP000187429"/>
    </source>
</evidence>
<feature type="compositionally biased region" description="Gly residues" evidence="1">
    <location>
        <begin position="38"/>
        <end position="49"/>
    </location>
</feature>
<name>A0A1R1YKU3_9FUNG</name>
<evidence type="ECO:0000256" key="1">
    <source>
        <dbReference type="SAM" id="MobiDB-lite"/>
    </source>
</evidence>
<dbReference type="EMBL" id="LSSM01000964">
    <property type="protein sequence ID" value="OMJ27522.1"/>
    <property type="molecule type" value="Genomic_DNA"/>
</dbReference>
<proteinExistence type="predicted"/>
<feature type="compositionally biased region" description="Gly residues" evidence="1">
    <location>
        <begin position="89"/>
        <end position="99"/>
    </location>
</feature>
<sequence length="138" mass="13906">MERVNGESSEGADMVGEIFNKLSKGRDFVTPVKSSRVGGSGRKGGGTGGKLIVMGNNVELMNDPIITSESPGMASGGGRRVRSARGSSSSGGGSIGNGGITCRPVPEFKLFGAQAKSAGLGGKKVCALDKADLYTALP</sequence>
<comment type="caution">
    <text evidence="2">The sequence shown here is derived from an EMBL/GenBank/DDBJ whole genome shotgun (WGS) entry which is preliminary data.</text>
</comment>
<gene>
    <name evidence="2" type="ORF">AYI69_g3041</name>
</gene>
<organism evidence="2 3">
    <name type="scientific">Smittium culicis</name>
    <dbReference type="NCBI Taxonomy" id="133412"/>
    <lineage>
        <taxon>Eukaryota</taxon>
        <taxon>Fungi</taxon>
        <taxon>Fungi incertae sedis</taxon>
        <taxon>Zoopagomycota</taxon>
        <taxon>Kickxellomycotina</taxon>
        <taxon>Harpellomycetes</taxon>
        <taxon>Harpellales</taxon>
        <taxon>Legeriomycetaceae</taxon>
        <taxon>Smittium</taxon>
    </lineage>
</organism>
<accession>A0A1R1YKU3</accession>
<keyword evidence="3" id="KW-1185">Reference proteome</keyword>
<dbReference type="Proteomes" id="UP000187429">
    <property type="component" value="Unassembled WGS sequence"/>
</dbReference>
<feature type="region of interest" description="Disordered" evidence="1">
    <location>
        <begin position="64"/>
        <end position="99"/>
    </location>
</feature>